<dbReference type="RefSeq" id="WP_021112543.1">
    <property type="nucleotide sequence ID" value="NZ_CP041334.1"/>
</dbReference>
<feature type="transmembrane region" description="Helical" evidence="1">
    <location>
        <begin position="209"/>
        <end position="227"/>
    </location>
</feature>
<organism evidence="2 5">
    <name type="scientific">Glaesserella parasuis</name>
    <name type="common">Haemophilus parasuis</name>
    <dbReference type="NCBI Taxonomy" id="738"/>
    <lineage>
        <taxon>Bacteria</taxon>
        <taxon>Pseudomonadati</taxon>
        <taxon>Pseudomonadota</taxon>
        <taxon>Gammaproteobacteria</taxon>
        <taxon>Pasteurellales</taxon>
        <taxon>Pasteurellaceae</taxon>
        <taxon>Glaesserella</taxon>
    </lineage>
</organism>
<dbReference type="Proteomes" id="UP001222296">
    <property type="component" value="Chromosome"/>
</dbReference>
<keyword evidence="1" id="KW-0472">Membrane</keyword>
<proteinExistence type="predicted"/>
<evidence type="ECO:0000313" key="2">
    <source>
        <dbReference type="EMBL" id="QKY72741.1"/>
    </source>
</evidence>
<dbReference type="NCBIfam" id="TIGR03747">
    <property type="entry name" value="conj_TIGR03747"/>
    <property type="match status" value="1"/>
</dbReference>
<accession>A0A084EF50</accession>
<evidence type="ECO:0000313" key="5">
    <source>
        <dbReference type="Proteomes" id="UP000509790"/>
    </source>
</evidence>
<feature type="transmembrane region" description="Helical" evidence="1">
    <location>
        <begin position="185"/>
        <end position="203"/>
    </location>
</feature>
<dbReference type="AlphaFoldDB" id="A0A084EF50"/>
<feature type="transmembrane region" description="Helical" evidence="1">
    <location>
        <begin position="128"/>
        <end position="157"/>
    </location>
</feature>
<dbReference type="Proteomes" id="UP000509790">
    <property type="component" value="Chromosome"/>
</dbReference>
<keyword evidence="1" id="KW-1133">Transmembrane helix</keyword>
<dbReference type="GeneID" id="66619412"/>
<dbReference type="Pfam" id="PF14348">
    <property type="entry name" value="DtrJ-like"/>
    <property type="match status" value="1"/>
</dbReference>
<reference evidence="3" key="2">
    <citation type="submission" date="2021-03" db="EMBL/GenBank/DDBJ databases">
        <title>Characterization of a novel Integrative Conjugative Element in Glaesserella parasuis.</title>
        <authorList>
            <person name="Hu G."/>
            <person name="Sun H."/>
        </authorList>
    </citation>
    <scope>NUCLEOTIDE SEQUENCE</scope>
    <source>
        <strain evidence="3">GHP1807</strain>
    </source>
</reference>
<feature type="transmembrane region" description="Helical" evidence="1">
    <location>
        <begin position="27"/>
        <end position="46"/>
    </location>
</feature>
<evidence type="ECO:0000313" key="4">
    <source>
        <dbReference type="EMBL" id="WGE10948.1"/>
    </source>
</evidence>
<reference evidence="2 5" key="1">
    <citation type="submission" date="2019-06" db="EMBL/GenBank/DDBJ databases">
        <title>Complete genome sequence of Haemophilus parasuis HPS412.</title>
        <authorList>
            <person name="Yang S."/>
            <person name="Huang C."/>
        </authorList>
    </citation>
    <scope>NUCLEOTIDE SEQUENCE [LARGE SCALE GENOMIC DNA]</scope>
    <source>
        <strain evidence="2 5">HPS412</strain>
    </source>
</reference>
<name>A0A084EF50_GLAPU</name>
<reference evidence="4" key="3">
    <citation type="submission" date="2023-04" db="EMBL/GenBank/DDBJ databases">
        <title>Molecular characterization of the Integrative and Conjugative elements harboring multidrug-resistance gene from Glaesserella (Haemophilus) parasuis.</title>
        <authorList>
            <person name="Che Y."/>
            <person name="Zhou L."/>
        </authorList>
    </citation>
    <scope>NUCLEOTIDE SEQUENCE</scope>
    <source>
        <strain evidence="4">Z44</strain>
    </source>
</reference>
<keyword evidence="1" id="KW-0812">Transmembrane</keyword>
<evidence type="ECO:0000313" key="3">
    <source>
        <dbReference type="EMBL" id="QSX16210.1"/>
    </source>
</evidence>
<dbReference type="InterPro" id="IPR022266">
    <property type="entry name" value="DtrJ-like"/>
</dbReference>
<dbReference type="Proteomes" id="UP000662736">
    <property type="component" value="Chromosome"/>
</dbReference>
<sequence>MTENQQSTPQQVVQKQPNFLCTITKTLIASLILSIIIEWLCITFVWPEQGAMHSKNVMKEEFGWFSAQFQQSLLYSYPVILAEQTIVFIHEWLFIKTGLQTWLHNTPQDAGVSAYIWFYARSYIESTLYVIIIFIIRLLIIILTSPLFILVAIVGLTDGLVQRDLRRFGVGRESAFKYHHAKKSVAPVMFIAWIIYLAIPISIHPNLILIPAAILFGIMIALTASNFKKYL</sequence>
<evidence type="ECO:0000256" key="1">
    <source>
        <dbReference type="SAM" id="Phobius"/>
    </source>
</evidence>
<protein>
    <submittedName>
        <fullName evidence="2">TIGR03747 family integrating conjugative element membrane protein</fullName>
    </submittedName>
</protein>
<gene>
    <name evidence="2" type="ORF">FLK62_05405</name>
    <name evidence="3" type="ORF">J1G54_07390</name>
    <name evidence="4" type="ORF">QBL01_05075</name>
</gene>
<dbReference type="EMBL" id="CP121769">
    <property type="protein sequence ID" value="WGE10948.1"/>
    <property type="molecule type" value="Genomic_DNA"/>
</dbReference>
<dbReference type="OrthoDB" id="8443503at2"/>
<dbReference type="EMBL" id="CP041334">
    <property type="protein sequence ID" value="QKY72741.1"/>
    <property type="molecule type" value="Genomic_DNA"/>
</dbReference>
<dbReference type="EMBL" id="CP071491">
    <property type="protein sequence ID" value="QSX16210.1"/>
    <property type="molecule type" value="Genomic_DNA"/>
</dbReference>